<dbReference type="AlphaFoldDB" id="E0RYG8"/>
<dbReference type="SUPFAM" id="SSF53474">
    <property type="entry name" value="alpha/beta-Hydrolases"/>
    <property type="match status" value="1"/>
</dbReference>
<dbReference type="InterPro" id="IPR019826">
    <property type="entry name" value="Carboxylesterase_B_AS"/>
</dbReference>
<evidence type="ECO:0000256" key="2">
    <source>
        <dbReference type="ARBA" id="ARBA00009865"/>
    </source>
</evidence>
<dbReference type="InterPro" id="IPR019819">
    <property type="entry name" value="Carboxylesterase_B_CS"/>
</dbReference>
<dbReference type="eggNOG" id="COG2272">
    <property type="taxonomic scope" value="Bacteria"/>
</dbReference>
<proteinExistence type="inferred from homology"/>
<feature type="domain" description="Carboxylesterase type B" evidence="5">
    <location>
        <begin position="6"/>
        <end position="328"/>
    </location>
</feature>
<feature type="domain" description="Carboxylesterase type B" evidence="5">
    <location>
        <begin position="340"/>
        <end position="423"/>
    </location>
</feature>
<dbReference type="InterPro" id="IPR006710">
    <property type="entry name" value="Glyco_hydro_43"/>
</dbReference>
<dbReference type="Gene3D" id="2.60.120.260">
    <property type="entry name" value="Galactose-binding domain-like"/>
    <property type="match status" value="1"/>
</dbReference>
<dbReference type="Pfam" id="PF00135">
    <property type="entry name" value="COesterase"/>
    <property type="match status" value="2"/>
</dbReference>
<dbReference type="PROSITE" id="PS00941">
    <property type="entry name" value="CARBOXYLESTERASE_B_2"/>
    <property type="match status" value="1"/>
</dbReference>
<keyword evidence="4" id="KW-0326">Glycosidase</keyword>
<name>E0RYG8_BUTPB</name>
<organism evidence="6 7">
    <name type="scientific">Butyrivibrio proteoclasticus (strain ATCC 51982 / DSM 14932 / B316)</name>
    <name type="common">Clostridium proteoclasticum</name>
    <dbReference type="NCBI Taxonomy" id="515622"/>
    <lineage>
        <taxon>Bacteria</taxon>
        <taxon>Bacillati</taxon>
        <taxon>Bacillota</taxon>
        <taxon>Clostridia</taxon>
        <taxon>Lachnospirales</taxon>
        <taxon>Lachnospiraceae</taxon>
        <taxon>Butyrivibrio</taxon>
    </lineage>
</organism>
<protein>
    <submittedName>
        <fullName evidence="6">Xylosidase/arabinofuranosidase and esterase Xsa43H</fullName>
    </submittedName>
</protein>
<dbReference type="Proteomes" id="UP000001299">
    <property type="component" value="Chromosome 1"/>
</dbReference>
<dbReference type="GO" id="GO:0005975">
    <property type="term" value="P:carbohydrate metabolic process"/>
    <property type="evidence" value="ECO:0007669"/>
    <property type="project" value="InterPro"/>
</dbReference>
<dbReference type="InterPro" id="IPR050309">
    <property type="entry name" value="Type-B_Carboxylest/Lipase"/>
</dbReference>
<sequence>MLRETTVKNGKVRGLAGTDPRITVYKGIPFAAKPIGENRWRAPQPCPDWDGVLDAYNFGPISYQDRPGMGTDIYCREWHVDPSVTLSEDCLYLNIWTPAKKEGEKLPVLVWYFGGGFQWGYTSEMEFNGEQLAKRGIVVVSVAYRLNCFGFLAHKDITAEAPDAPANFGLMDQCAGLNWVHDNIAAFGGNPDQITIAGQSAGGSSVMHQLTHKGNEKLIKGAAIFSGIIRLADPKDDIFKPLNLEKAEDLGAQFFESLGVKSLEEARALSQEEVFDGYNRFVKDHPRMFPIQDGSFCEGDPVQLFIDRKCADVPVIAGNTTDEFSFAGVNSVELSVKTVFEAADKNAPSQKFYYYRFDPEIPGDGNPGDSYPGTFHSCDLWFFFGSLDKCTRPYTGKQLDLARQMCDYFANFIKTGDPNNNGGNDFLLRSENYENVHRSAVTGWDCDNLVSIDELSPEKVGIDYVCRDKASLPAWAPYKVDNRYEMEFLSNGARPKFEGGIRQGSKKQAVNPYLPSWEYIPDGEPYVFNNRVYVYGSHDLWQGETFCLGDYVTWSAPIDDLGNWHYEGVIYPKTADPLNKEGRMCLYAPDVTVGPDGRYYLYYVLDRVCVVSVAVSDTPNGPFKFYGYVHYEDGTRLGEKEGDEPQFDPGVLTEGDKTYLFTGFCGQGDKSRHGAMLTVLDKDMFTITRAPEFVAPGNCYSEGTGYENHAFFEAPSIRKHDDTYYFIYSSEVCHELCYATSKDPLGPYKYGGVIVSNCDRGIDSYKKADDATAYGANNHGSIVQIGDDWYIFYHRHTNGTWFSRQGCAEKIKFEADGSIKQVEITSCGLNGGPLSDVGEYPSYIACNIFTKEHVAYVESSVPRVVQEGADGDANPGYIKAIVDGTTVGFKYFDVKGATGLRIKTRAYFDGDFEVRTSLDGEVLGKIHGVNSNMWESNECTFDAPLTGVHALYLTYCGTGNASLKSIEFLH</sequence>
<keyword evidence="3" id="KW-0378">Hydrolase</keyword>
<dbReference type="RefSeq" id="WP_013279706.1">
    <property type="nucleotide sequence ID" value="NC_014387.1"/>
</dbReference>
<dbReference type="ESTHER" id="butpb-e0ryg8">
    <property type="family name" value="Carb_B_Bacteria"/>
</dbReference>
<evidence type="ECO:0000256" key="4">
    <source>
        <dbReference type="ARBA" id="ARBA00023295"/>
    </source>
</evidence>
<dbReference type="CDD" id="cd04084">
    <property type="entry name" value="CBM6_xylanase-like"/>
    <property type="match status" value="1"/>
</dbReference>
<reference evidence="6 7" key="1">
    <citation type="journal article" date="2010" name="PLoS ONE">
        <title>The glycobiome of the rumen bacterium Butyrivibrio proteoclasticus B316(T) highlights adaptation to a polysaccharide-rich environment.</title>
        <authorList>
            <person name="Kelly W.J."/>
            <person name="Leahy S.C."/>
            <person name="Altermann E."/>
            <person name="Yeoman C.J."/>
            <person name="Dunne J.C."/>
            <person name="Kong Z."/>
            <person name="Pacheco D.M."/>
            <person name="Li D."/>
            <person name="Noel S.J."/>
            <person name="Moon C.D."/>
            <person name="Cookson A.L."/>
            <person name="Attwood G.T."/>
        </authorList>
    </citation>
    <scope>NUCLEOTIDE SEQUENCE [LARGE SCALE GENOMIC DNA]</scope>
    <source>
        <strain evidence="7">ATCC 51982 / DSM 14932 / B316</strain>
    </source>
</reference>
<dbReference type="HOGENOM" id="CLU_305596_0_0_9"/>
<dbReference type="PANTHER" id="PTHR11559">
    <property type="entry name" value="CARBOXYLESTERASE"/>
    <property type="match status" value="1"/>
</dbReference>
<comment type="similarity">
    <text evidence="2">Belongs to the glycosyl hydrolase 43 family.</text>
</comment>
<dbReference type="SUPFAM" id="SSF75005">
    <property type="entry name" value="Arabinanase/levansucrase/invertase"/>
    <property type="match status" value="1"/>
</dbReference>
<dbReference type="CDD" id="cd18620">
    <property type="entry name" value="GH43_XylA-like"/>
    <property type="match status" value="1"/>
</dbReference>
<dbReference type="Gene3D" id="3.40.50.1820">
    <property type="entry name" value="alpha/beta hydrolase"/>
    <property type="match status" value="2"/>
</dbReference>
<gene>
    <name evidence="6" type="primary">xsa43H</name>
    <name evidence="6" type="ordered locus">bpr_I0301</name>
</gene>
<dbReference type="InterPro" id="IPR002018">
    <property type="entry name" value="CarbesteraseB"/>
</dbReference>
<dbReference type="Gene3D" id="2.115.10.20">
    <property type="entry name" value="Glycosyl hydrolase domain, family 43"/>
    <property type="match status" value="1"/>
</dbReference>
<evidence type="ECO:0000313" key="6">
    <source>
        <dbReference type="EMBL" id="ADL33049.1"/>
    </source>
</evidence>
<evidence type="ECO:0000259" key="5">
    <source>
        <dbReference type="Pfam" id="PF00135"/>
    </source>
</evidence>
<evidence type="ECO:0000313" key="7">
    <source>
        <dbReference type="Proteomes" id="UP000001299"/>
    </source>
</evidence>
<dbReference type="EMBL" id="CP001810">
    <property type="protein sequence ID" value="ADL33049.1"/>
    <property type="molecule type" value="Genomic_DNA"/>
</dbReference>
<dbReference type="GO" id="GO:0004553">
    <property type="term" value="F:hydrolase activity, hydrolyzing O-glycosyl compounds"/>
    <property type="evidence" value="ECO:0007669"/>
    <property type="project" value="InterPro"/>
</dbReference>
<dbReference type="KEGG" id="bpb:bpr_I0301"/>
<dbReference type="InterPro" id="IPR023296">
    <property type="entry name" value="Glyco_hydro_beta-prop_sf"/>
</dbReference>
<dbReference type="PROSITE" id="PS00122">
    <property type="entry name" value="CARBOXYLESTERASE_B_1"/>
    <property type="match status" value="1"/>
</dbReference>
<dbReference type="CAZy" id="GH43">
    <property type="family name" value="Glycoside Hydrolase Family 43"/>
</dbReference>
<evidence type="ECO:0000256" key="3">
    <source>
        <dbReference type="ARBA" id="ARBA00022801"/>
    </source>
</evidence>
<keyword evidence="7" id="KW-1185">Reference proteome</keyword>
<dbReference type="Pfam" id="PF04616">
    <property type="entry name" value="Glyco_hydro_43"/>
    <property type="match status" value="1"/>
</dbReference>
<dbReference type="STRING" id="515622.bpr_I0301"/>
<accession>E0RYG8</accession>
<evidence type="ECO:0000256" key="1">
    <source>
        <dbReference type="ARBA" id="ARBA00005964"/>
    </source>
</evidence>
<comment type="similarity">
    <text evidence="1">Belongs to the type-B carboxylesterase/lipase family.</text>
</comment>
<dbReference type="InterPro" id="IPR029058">
    <property type="entry name" value="AB_hydrolase_fold"/>
</dbReference>